<sequence length="135" mass="14149">MAAPRDSQRAPRQFNVTAIAIDELKSAPPTLILSNVFIVNNNGFGVNMVDTGLYSIVGNNFSLRTHFPVSVTGVDILSSTSVGAVCGDSFYKMSRVAAYLGAASTGRQRAVERLLHSGVNVSKNGTGNTVGGDSQ</sequence>
<name>A0A7X1NKT3_9BURK</name>
<proteinExistence type="predicted"/>
<dbReference type="EMBL" id="WHNP01000144">
    <property type="protein sequence ID" value="MPW23837.1"/>
    <property type="molecule type" value="Genomic_DNA"/>
</dbReference>
<organism evidence="1 2">
    <name type="scientific">Paraburkholderia franconis</name>
    <dbReference type="NCBI Taxonomy" id="2654983"/>
    <lineage>
        <taxon>Bacteria</taxon>
        <taxon>Pseudomonadati</taxon>
        <taxon>Pseudomonadota</taxon>
        <taxon>Betaproteobacteria</taxon>
        <taxon>Burkholderiales</taxon>
        <taxon>Burkholderiaceae</taxon>
        <taxon>Paraburkholderia</taxon>
    </lineage>
</organism>
<comment type="caution">
    <text evidence="1">The sequence shown here is derived from an EMBL/GenBank/DDBJ whole genome shotgun (WGS) entry which is preliminary data.</text>
</comment>
<dbReference type="RefSeq" id="WP_152768248.1">
    <property type="nucleotide sequence ID" value="NZ_WHNP01000144.1"/>
</dbReference>
<evidence type="ECO:0000313" key="1">
    <source>
        <dbReference type="EMBL" id="MPW23837.1"/>
    </source>
</evidence>
<accession>A0A7X1NKT3</accession>
<keyword evidence="2" id="KW-1185">Reference proteome</keyword>
<dbReference type="Proteomes" id="UP000484381">
    <property type="component" value="Unassembled WGS sequence"/>
</dbReference>
<protein>
    <submittedName>
        <fullName evidence="1">Uncharacterized protein</fullName>
    </submittedName>
</protein>
<dbReference type="AlphaFoldDB" id="A0A7X1NKT3"/>
<reference evidence="1 2" key="1">
    <citation type="submission" date="2019-10" db="EMBL/GenBank/DDBJ databases">
        <title>Paraburkholderia sp. isolated from nodules of Mimosa pudica from Brazilian Atlantic Forest soils.</title>
        <authorList>
            <person name="Paulitsch F."/>
            <person name="Hungria M."/>
            <person name="Dall'Agnol R."/>
        </authorList>
    </citation>
    <scope>NUCLEOTIDE SEQUENCE [LARGE SCALE GENOMIC DNA]</scope>
    <source>
        <strain evidence="1 2">CNPSo 3157</strain>
    </source>
</reference>
<gene>
    <name evidence="1" type="ORF">GCT13_45965</name>
</gene>
<evidence type="ECO:0000313" key="2">
    <source>
        <dbReference type="Proteomes" id="UP000484381"/>
    </source>
</evidence>